<dbReference type="InterPro" id="IPR001650">
    <property type="entry name" value="Helicase_C-like"/>
</dbReference>
<feature type="region of interest" description="Disordered" evidence="4">
    <location>
        <begin position="180"/>
        <end position="201"/>
    </location>
</feature>
<dbReference type="InterPro" id="IPR027417">
    <property type="entry name" value="P-loop_NTPase"/>
</dbReference>
<evidence type="ECO:0000259" key="5">
    <source>
        <dbReference type="PROSITE" id="PS51192"/>
    </source>
</evidence>
<dbReference type="Proteomes" id="UP001628179">
    <property type="component" value="Unassembled WGS sequence"/>
</dbReference>
<accession>A0ABQ0GNZ9</accession>
<keyword evidence="2" id="KW-0378">Hydrolase</keyword>
<evidence type="ECO:0000259" key="6">
    <source>
        <dbReference type="PROSITE" id="PS51194"/>
    </source>
</evidence>
<feature type="domain" description="Helicase C-terminal" evidence="6">
    <location>
        <begin position="854"/>
        <end position="1010"/>
    </location>
</feature>
<evidence type="ECO:0000256" key="3">
    <source>
        <dbReference type="ARBA" id="ARBA00022840"/>
    </source>
</evidence>
<dbReference type="SMART" id="SM00490">
    <property type="entry name" value="HELICc"/>
    <property type="match status" value="1"/>
</dbReference>
<dbReference type="CDD" id="cd18793">
    <property type="entry name" value="SF2_C_SNF"/>
    <property type="match status" value="1"/>
</dbReference>
<proteinExistence type="predicted"/>
<dbReference type="PROSITE" id="PS51192">
    <property type="entry name" value="HELICASE_ATP_BIND_1"/>
    <property type="match status" value="1"/>
</dbReference>
<dbReference type="RefSeq" id="XP_070921179.1">
    <property type="nucleotide sequence ID" value="XM_071065078.1"/>
</dbReference>
<evidence type="ECO:0000256" key="1">
    <source>
        <dbReference type="ARBA" id="ARBA00022741"/>
    </source>
</evidence>
<dbReference type="Gene3D" id="3.40.50.300">
    <property type="entry name" value="P-loop containing nucleotide triphosphate hydrolases"/>
    <property type="match status" value="1"/>
</dbReference>
<dbReference type="EMBL" id="BAAFSV010000005">
    <property type="protein sequence ID" value="GAB1319449.1"/>
    <property type="molecule type" value="Genomic_DNA"/>
</dbReference>
<evidence type="ECO:0000256" key="2">
    <source>
        <dbReference type="ARBA" id="ARBA00022801"/>
    </source>
</evidence>
<dbReference type="InterPro" id="IPR050628">
    <property type="entry name" value="SNF2_RAD54_helicase_TF"/>
</dbReference>
<dbReference type="SUPFAM" id="SSF52540">
    <property type="entry name" value="P-loop containing nucleoside triphosphate hydrolases"/>
    <property type="match status" value="2"/>
</dbReference>
<dbReference type="InterPro" id="IPR000330">
    <property type="entry name" value="SNF2_N"/>
</dbReference>
<dbReference type="CDD" id="cd18008">
    <property type="entry name" value="DEXDc_SHPRH-like"/>
    <property type="match status" value="1"/>
</dbReference>
<dbReference type="PANTHER" id="PTHR45626:SF52">
    <property type="entry name" value="SINGLE-STRANDED DNA-DEPENDENT ATPASE (EUROFUNG)"/>
    <property type="match status" value="1"/>
</dbReference>
<dbReference type="Gene3D" id="3.40.50.10810">
    <property type="entry name" value="Tandem AAA-ATPase domain"/>
    <property type="match status" value="1"/>
</dbReference>
<keyword evidence="8" id="KW-1185">Reference proteome</keyword>
<evidence type="ECO:0000313" key="8">
    <source>
        <dbReference type="Proteomes" id="UP001628179"/>
    </source>
</evidence>
<reference evidence="7 8" key="1">
    <citation type="submission" date="2024-09" db="EMBL/GenBank/DDBJ databases">
        <title>Itraconazole resistance in Madurella fahalii resulting from another homologue of gene encoding cytochrome P450 14-alpha sterol demethylase (CYP51).</title>
        <authorList>
            <person name="Yoshioka I."/>
            <person name="Fahal A.H."/>
            <person name="Kaneko S."/>
            <person name="Yaguchi T."/>
        </authorList>
    </citation>
    <scope>NUCLEOTIDE SEQUENCE [LARGE SCALE GENOMIC DNA]</scope>
    <source>
        <strain evidence="7 8">IFM 68171</strain>
    </source>
</reference>
<dbReference type="InterPro" id="IPR049730">
    <property type="entry name" value="SNF2/RAD54-like_C"/>
</dbReference>
<evidence type="ECO:0000313" key="7">
    <source>
        <dbReference type="EMBL" id="GAB1319449.1"/>
    </source>
</evidence>
<protein>
    <submittedName>
        <fullName evidence="7">Uncharacterized protein</fullName>
    </submittedName>
</protein>
<evidence type="ECO:0000256" key="4">
    <source>
        <dbReference type="SAM" id="MobiDB-lite"/>
    </source>
</evidence>
<name>A0ABQ0GNZ9_9PEZI</name>
<sequence length="1031" mass="113606">MALSACTPLHPNLGEGNCDANLALCMNVCGSLPFQNPLPVSEPDPWLEYVENIPTDDALLFGITTLAADQTTCIWDEPFMRAADPATMTLVQSWTFDPSYANAGPSVQDLSNAFISPGSSSEPAEMLDFSPLYPSSLAAASFEMDSPAYHQGLGISDAAMQGTVAPVLALDAAEQISWEGSSDLSTPLPSSETPVSSGARPVPELESICDTITPHSTANGVIEYECDVCFGVIIATSISSFSGPQAAPINVSVYGKMLKFTFQDSGKYAGILNSPVLSCLLDDFKVRFSARLLPPERGSEPEPRKQKLRSSKCCPVRIVIYGMRGDEKVIGSKLSDASLFLQHPAAHECNDNIKYSNPHYLVRPGSEMPKLEELSLTTSDPSSSQVDRLDDISLSRLLRIFDFAEPGTGVSVTAVPSPRLSSTLMSHQLTALAMMIEKECGIVDNPRFPTLWGPAPDNQYRHIITGNCRARPVPAYGGVLADEMGLGKTLSILALICSSLDELHRHNTSEEEPGLKCTLIITPKSTITAWQDQIFRHVLPGKMKAGLYHGSSRRQIASQLRHFDAVITTYETLRFDWEADGPLFTQKWLRVVLDEAHHIRNRSSLAFKAAMGIKAKYRWCLSGTPIHNSLDDYGALLAFIGVQQFDDKAMFDYWIASPLKESPQVGIRRLRDLVRATCLRRKKASPAVHLGLLEPAQNIEYVNLRGEDEALYEFFRKKTVEIAVRTHTEKQARVNRAGEGNILSHMNILRLICNHGKILLPPKALEAWLQGSSSEFGWQLGAAFSAGCSLCGIDMGETGDESPESRSPAADHCNTLCETCYATNKYLKGYKGHGTKHNEGWRASIVEPVLPSAKVEALLKNLRKEQEAKTEGLGAKSVIFSSWTKMLDIIELILKRHDFAVQRIDGRTSLDMRRKALQQFNSHDGFTVMLASIGSCGEGVDFTAANNVHIMEPHWSPMAEAQAVDRVHRKGQERRVTVTRYIVLKSIETYIQWIQQSKLSLIRQSMNVVDEAEDGDISGERWKMLQECLQG</sequence>
<keyword evidence="1" id="KW-0547">Nucleotide-binding</keyword>
<dbReference type="GeneID" id="98180401"/>
<feature type="compositionally biased region" description="Polar residues" evidence="4">
    <location>
        <begin position="180"/>
        <end position="196"/>
    </location>
</feature>
<gene>
    <name evidence="7" type="ORF">MFIFM68171_09659</name>
</gene>
<dbReference type="PROSITE" id="PS51194">
    <property type="entry name" value="HELICASE_CTER"/>
    <property type="match status" value="1"/>
</dbReference>
<dbReference type="InterPro" id="IPR014001">
    <property type="entry name" value="Helicase_ATP-bd"/>
</dbReference>
<keyword evidence="3" id="KW-0067">ATP-binding</keyword>
<comment type="caution">
    <text evidence="7">The sequence shown here is derived from an EMBL/GenBank/DDBJ whole genome shotgun (WGS) entry which is preliminary data.</text>
</comment>
<organism evidence="7 8">
    <name type="scientific">Madurella fahalii</name>
    <dbReference type="NCBI Taxonomy" id="1157608"/>
    <lineage>
        <taxon>Eukaryota</taxon>
        <taxon>Fungi</taxon>
        <taxon>Dikarya</taxon>
        <taxon>Ascomycota</taxon>
        <taxon>Pezizomycotina</taxon>
        <taxon>Sordariomycetes</taxon>
        <taxon>Sordariomycetidae</taxon>
        <taxon>Sordariales</taxon>
        <taxon>Sordariales incertae sedis</taxon>
        <taxon>Madurella</taxon>
    </lineage>
</organism>
<dbReference type="Pfam" id="PF00271">
    <property type="entry name" value="Helicase_C"/>
    <property type="match status" value="1"/>
</dbReference>
<dbReference type="PANTHER" id="PTHR45626">
    <property type="entry name" value="TRANSCRIPTION TERMINATION FACTOR 2-RELATED"/>
    <property type="match status" value="1"/>
</dbReference>
<dbReference type="SMART" id="SM00487">
    <property type="entry name" value="DEXDc"/>
    <property type="match status" value="1"/>
</dbReference>
<dbReference type="InterPro" id="IPR038718">
    <property type="entry name" value="SNF2-like_sf"/>
</dbReference>
<feature type="domain" description="Helicase ATP-binding" evidence="5">
    <location>
        <begin position="469"/>
        <end position="643"/>
    </location>
</feature>
<dbReference type="Pfam" id="PF00176">
    <property type="entry name" value="SNF2-rel_dom"/>
    <property type="match status" value="1"/>
</dbReference>